<accession>A0ABT7LJL1</accession>
<protein>
    <recommendedName>
        <fullName evidence="4">Arsenate reductase</fullName>
        <ecNumber evidence="4">1.20.4.1</ecNumber>
    </recommendedName>
</protein>
<dbReference type="InterPro" id="IPR006659">
    <property type="entry name" value="Arsenate_reductase"/>
</dbReference>
<dbReference type="EMBL" id="JASVDS010000003">
    <property type="protein sequence ID" value="MDL5033049.1"/>
    <property type="molecule type" value="Genomic_DNA"/>
</dbReference>
<evidence type="ECO:0000313" key="6">
    <source>
        <dbReference type="Proteomes" id="UP001238603"/>
    </source>
</evidence>
<proteinExistence type="inferred from homology"/>
<evidence type="ECO:0000256" key="2">
    <source>
        <dbReference type="ARBA" id="ARBA00023002"/>
    </source>
</evidence>
<dbReference type="Gene3D" id="3.40.30.10">
    <property type="entry name" value="Glutaredoxin"/>
    <property type="match status" value="1"/>
</dbReference>
<dbReference type="PROSITE" id="PS51353">
    <property type="entry name" value="ARSC"/>
    <property type="match status" value="1"/>
</dbReference>
<name>A0ABT7LJL1_9BURK</name>
<evidence type="ECO:0000313" key="5">
    <source>
        <dbReference type="EMBL" id="MDL5033049.1"/>
    </source>
</evidence>
<dbReference type="CDD" id="cd03034">
    <property type="entry name" value="ArsC_ArsC"/>
    <property type="match status" value="1"/>
</dbReference>
<dbReference type="GO" id="GO:0008794">
    <property type="term" value="F:arsenate reductase (glutaredoxin) activity"/>
    <property type="evidence" value="ECO:0007669"/>
    <property type="project" value="UniProtKB-EC"/>
</dbReference>
<dbReference type="InterPro" id="IPR036249">
    <property type="entry name" value="Thioredoxin-like_sf"/>
</dbReference>
<keyword evidence="6" id="KW-1185">Reference proteome</keyword>
<sequence>MMKIFHNPRCSKSREALALLQEAGQAPEVIEYLKTPPDLGTLKALVRQLGLPVRELLRSGEAVYDELGLADPSLGDDQLLDALLHHPQLLQRPIVVRGEQALIARPPERLKAWL</sequence>
<keyword evidence="2 4" id="KW-0560">Oxidoreductase</keyword>
<comment type="catalytic activity">
    <reaction evidence="4">
        <text>[glutaredoxin]-dithiol + arsenate + glutathione + H(+) = glutathionyl-S-S-[glutaredoxin] + arsenite + H2O</text>
        <dbReference type="Rhea" id="RHEA:22016"/>
        <dbReference type="Rhea" id="RHEA-COMP:10729"/>
        <dbReference type="Rhea" id="RHEA-COMP:17668"/>
        <dbReference type="ChEBI" id="CHEBI:15377"/>
        <dbReference type="ChEBI" id="CHEBI:15378"/>
        <dbReference type="ChEBI" id="CHEBI:29242"/>
        <dbReference type="ChEBI" id="CHEBI:29950"/>
        <dbReference type="ChEBI" id="CHEBI:48597"/>
        <dbReference type="ChEBI" id="CHEBI:57925"/>
        <dbReference type="ChEBI" id="CHEBI:146199"/>
        <dbReference type="EC" id="1.20.4.1"/>
    </reaction>
</comment>
<evidence type="ECO:0000256" key="1">
    <source>
        <dbReference type="ARBA" id="ARBA00007198"/>
    </source>
</evidence>
<dbReference type="Pfam" id="PF03960">
    <property type="entry name" value="ArsC"/>
    <property type="match status" value="1"/>
</dbReference>
<gene>
    <name evidence="5" type="primary">arsC</name>
    <name evidence="5" type="ORF">QRD43_14135</name>
</gene>
<dbReference type="PANTHER" id="PTHR30041">
    <property type="entry name" value="ARSENATE REDUCTASE"/>
    <property type="match status" value="1"/>
</dbReference>
<dbReference type="Proteomes" id="UP001238603">
    <property type="component" value="Unassembled WGS sequence"/>
</dbReference>
<reference evidence="5 6" key="1">
    <citation type="submission" date="2023-06" db="EMBL/GenBank/DDBJ databases">
        <title>Pelomonas sp. APW6 16S ribosomal RNA gene genome sequencing and assembly.</title>
        <authorList>
            <person name="Woo H."/>
        </authorList>
    </citation>
    <scope>NUCLEOTIDE SEQUENCE [LARGE SCALE GENOMIC DNA]</scope>
    <source>
        <strain evidence="5 6">APW6</strain>
    </source>
</reference>
<dbReference type="PANTHER" id="PTHR30041:SF4">
    <property type="entry name" value="ARSENATE REDUCTASE"/>
    <property type="match status" value="1"/>
</dbReference>
<evidence type="ECO:0000256" key="4">
    <source>
        <dbReference type="RuleBase" id="RU362029"/>
    </source>
</evidence>
<dbReference type="EC" id="1.20.4.1" evidence="4"/>
<comment type="caution">
    <text evidence="5">The sequence shown here is derived from an EMBL/GenBank/DDBJ whole genome shotgun (WGS) entry which is preliminary data.</text>
</comment>
<dbReference type="SUPFAM" id="SSF52833">
    <property type="entry name" value="Thioredoxin-like"/>
    <property type="match status" value="1"/>
</dbReference>
<dbReference type="NCBIfam" id="TIGR00014">
    <property type="entry name" value="arsC"/>
    <property type="match status" value="1"/>
</dbReference>
<organism evidence="5 6">
    <name type="scientific">Roseateles subflavus</name>
    <dbReference type="NCBI Taxonomy" id="3053353"/>
    <lineage>
        <taxon>Bacteria</taxon>
        <taxon>Pseudomonadati</taxon>
        <taxon>Pseudomonadota</taxon>
        <taxon>Betaproteobacteria</taxon>
        <taxon>Burkholderiales</taxon>
        <taxon>Sphaerotilaceae</taxon>
        <taxon>Roseateles</taxon>
    </lineage>
</organism>
<dbReference type="RefSeq" id="WP_285983201.1">
    <property type="nucleotide sequence ID" value="NZ_JASVDS010000003.1"/>
</dbReference>
<evidence type="ECO:0000256" key="3">
    <source>
        <dbReference type="PROSITE-ProRule" id="PRU01282"/>
    </source>
</evidence>
<comment type="similarity">
    <text evidence="1 3 4">Belongs to the ArsC family.</text>
</comment>
<dbReference type="InterPro" id="IPR006660">
    <property type="entry name" value="Arsenate_reductase-like"/>
</dbReference>